<keyword evidence="6" id="KW-0677">Repeat</keyword>
<evidence type="ECO:0000256" key="11">
    <source>
        <dbReference type="ARBA" id="ARBA00022840"/>
    </source>
</evidence>
<sequence>MAIAQLPNPRPDHQSALPVTNYPTPDPAPTSGSFAPKVAPPSTPASPVSTTETLSSLPAPVTGLGLPAATIPIQQEITTTLAARTTEDVIADLKRSFGTSNKLSPSKSSRGPPSPHSDESKPPGSVHVLPTDGHEESDLENGENEDDDDDDDDDDEIRTSAKPRKISERKRRMNAIADNYIQESILRSIKEDNQVKPGDEVNQSARWLVNQSESQEIISTPREYQTELFERAKEKNIIAVLDTGSGKTLIAVLLLRHIFAQELEDRAMGKPKRISFFLVDSVTLVFQQHAVLKANLDQPMNMFCGDMGCDLWSRELWEKHFNENMVIVCTAEVLRQCLHHSFISMDRINLLIFDEAHHAKKDHSYARIIKDFYVSEENKTSLPKIFGMTASPVDARVDVRTAAAELEALLHCEIATAKDGMLAGYKITSQQEQLAKYSTLGPVFETPLHQKMYERFKTNPVFKKPLLYSHEVTKELGPWCSDQVWPFVLSDHEAKKLLAKTERQYHARKVEEPLEVLEQRKLQLQEAQDIVKAWNFDPPHLDASGSSKNLSSKVVLLVQYLRERFERPTDDKVIVFVRQRYTASLLARLFSHSHIGTPYLRVDTLVGSKTGDAGDLHVSFRQQVVTMMNFRKGVVNCLFATSIAEEGLDIPDCNLVIRFDLYTTLIQYIQSRGRARHTNSRYIHMYEEHNLDHIQIIQEVRRNESILKRFCNALPENRLVTGSSFDMDHFLAKERSHRVYKVPETGAKLTYKMSLMVLANFVDSLPRSPDSIPNPEYVITVQNKLFICEVVLPEASPIRGAVGRPCSTKQVAKCSAAFETCLLLRKGKYLDEWLLPTFTKQLPAMRNALLAVDSKKREEYNMRTKPDMWSAGSIPDELFVSVLSLDQPECLDRPSQPLALLTRSRLPQLPSFLLHFGAGRKSPVQITSFAQPLKVNASTLHEINTFTLCIFDDVFSKGYEADEAKMPYFLAPVKSHGSIDQCCDPSEVIAWDIIKSIEDYQSKWGDQPWENKAWQDAPDEYFKDKFIVDPWDGSRKFWSLGVDPQFKPLDPVPANSASRSGARKNNDNIMEYSCSLWAKARARRTFDENQRVIAARLISLRRNLLDEFDTSEVETSKQCWVIMETLKISPLPATVAAMAYLFPAIIHRVESYLIALEACALLHLNIRPELALEAVTKDSDNSGEHGTEQINFQRGMGNNYERLEFLGDCFLKMATSISLYGIYPDNDEYSYHVDRMMLICNKNLRDNAVKLKLYEYIRSHSFNRRAWYPEGLVLKKGKTAKAPNSHHLGDKTIADVCEALIGAALLTCHDSKDMDNAVRAVTELVSSENHNVTRYSDYYKLYKKPKYQTAGATAAQRDLARQLEEKHAYHFKYPRLARSAFVHPSYPFSYEHIPSYQRLEFLGDALLDMACVNFLFHEFPAHDPQWLTEHKMAMVSNQFLGALCVSLGFHRHLLLFNATFQKQIGDYVTEITEARIQAEEDALRAGKTREECSPDYWLAVRQPPKCLPDIVEAYVGAVFVDSEYDYREVERFFDEHIRWFFKDMSIYDTFANKQPTTFLTKFLQVNMGCMDWSVVTREIPTIDGSKPAVMAVVMIHSQVVADFKAESSRYAKVGAAKKALEILDGLPLPEFRQEYGCDCQAEVDEAEANGKHIHGTAV</sequence>
<dbReference type="InterPro" id="IPR001650">
    <property type="entry name" value="Helicase_C-like"/>
</dbReference>
<dbReference type="Pfam" id="PF00271">
    <property type="entry name" value="Helicase_C"/>
    <property type="match status" value="1"/>
</dbReference>
<dbReference type="InterPro" id="IPR005034">
    <property type="entry name" value="Dicer_dimerisation"/>
</dbReference>
<dbReference type="Pfam" id="PF24995">
    <property type="entry name" value="DSRM_2"/>
    <property type="match status" value="1"/>
</dbReference>
<dbReference type="PANTHER" id="PTHR14950">
    <property type="entry name" value="DICER-RELATED"/>
    <property type="match status" value="1"/>
</dbReference>
<feature type="region of interest" description="Disordered" evidence="18">
    <location>
        <begin position="1"/>
        <end position="67"/>
    </location>
</feature>
<evidence type="ECO:0000259" key="21">
    <source>
        <dbReference type="PROSITE" id="PS51192"/>
    </source>
</evidence>
<reference evidence="24 25" key="1">
    <citation type="journal article" date="2018" name="New Phytol.">
        <title>Comparative genomics and transcriptomics depict ericoid mycorrhizal fungi as versatile saprotrophs and plant mutualists.</title>
        <authorList>
            <person name="Martino E."/>
            <person name="Morin E."/>
            <person name="Grelet G.A."/>
            <person name="Kuo A."/>
            <person name="Kohler A."/>
            <person name="Daghino S."/>
            <person name="Barry K.W."/>
            <person name="Cichocki N."/>
            <person name="Clum A."/>
            <person name="Dockter R.B."/>
            <person name="Hainaut M."/>
            <person name="Kuo R.C."/>
            <person name="LaButti K."/>
            <person name="Lindahl B.D."/>
            <person name="Lindquist E.A."/>
            <person name="Lipzen A."/>
            <person name="Khouja H.R."/>
            <person name="Magnuson J."/>
            <person name="Murat C."/>
            <person name="Ohm R.A."/>
            <person name="Singer S.W."/>
            <person name="Spatafora J.W."/>
            <person name="Wang M."/>
            <person name="Veneault-Fourrey C."/>
            <person name="Henrissat B."/>
            <person name="Grigoriev I.V."/>
            <person name="Martin F.M."/>
            <person name="Perotto S."/>
        </authorList>
    </citation>
    <scope>NUCLEOTIDE SEQUENCE [LARGE SCALE GENOMIC DNA]</scope>
    <source>
        <strain evidence="24 25">ATCC 22711</strain>
    </source>
</reference>
<evidence type="ECO:0000256" key="16">
    <source>
        <dbReference type="ARBA" id="ARBA00035116"/>
    </source>
</evidence>
<evidence type="ECO:0000313" key="24">
    <source>
        <dbReference type="EMBL" id="PSS10905.1"/>
    </source>
</evidence>
<dbReference type="GO" id="GO:0050688">
    <property type="term" value="P:regulation of defense response to virus"/>
    <property type="evidence" value="ECO:0007669"/>
    <property type="project" value="UniProtKB-KW"/>
</dbReference>
<dbReference type="GO" id="GO:0046872">
    <property type="term" value="F:metal ion binding"/>
    <property type="evidence" value="ECO:0007669"/>
    <property type="project" value="UniProtKB-KW"/>
</dbReference>
<keyword evidence="25" id="KW-1185">Reference proteome</keyword>
<evidence type="ECO:0000256" key="4">
    <source>
        <dbReference type="ARBA" id="ARBA00022721"/>
    </source>
</evidence>
<dbReference type="Gene3D" id="3.40.50.300">
    <property type="entry name" value="P-loop containing nucleotide triphosphate hydrolases"/>
    <property type="match status" value="2"/>
</dbReference>
<keyword evidence="9" id="KW-0347">Helicase</keyword>
<evidence type="ECO:0000256" key="17">
    <source>
        <dbReference type="PROSITE-ProRule" id="PRU00657"/>
    </source>
</evidence>
<comment type="similarity">
    <text evidence="16 17">Belongs to the helicase family. Dicer subfamily.</text>
</comment>
<comment type="cofactor">
    <cofactor evidence="1">
        <name>Mn(2+)</name>
        <dbReference type="ChEBI" id="CHEBI:29035"/>
    </cofactor>
</comment>
<keyword evidence="12" id="KW-0460">Magnesium</keyword>
<keyword evidence="8" id="KW-0378">Hydrolase</keyword>
<dbReference type="Pfam" id="PF03368">
    <property type="entry name" value="Dicer_dimer"/>
    <property type="match status" value="1"/>
</dbReference>
<dbReference type="Gene3D" id="3.30.160.380">
    <property type="entry name" value="Dicer dimerisation domain"/>
    <property type="match status" value="1"/>
</dbReference>
<dbReference type="GO" id="GO:0004525">
    <property type="term" value="F:ribonuclease III activity"/>
    <property type="evidence" value="ECO:0007669"/>
    <property type="project" value="InterPro"/>
</dbReference>
<dbReference type="GO" id="GO:0004386">
    <property type="term" value="F:helicase activity"/>
    <property type="evidence" value="ECO:0007669"/>
    <property type="project" value="UniProtKB-KW"/>
</dbReference>
<evidence type="ECO:0000256" key="8">
    <source>
        <dbReference type="ARBA" id="ARBA00022801"/>
    </source>
</evidence>
<keyword evidence="10" id="KW-0862">Zinc</keyword>
<feature type="region of interest" description="Disordered" evidence="18">
    <location>
        <begin position="96"/>
        <end position="170"/>
    </location>
</feature>
<evidence type="ECO:0000256" key="5">
    <source>
        <dbReference type="ARBA" id="ARBA00022723"/>
    </source>
</evidence>
<dbReference type="PROSITE" id="PS50821">
    <property type="entry name" value="PAZ"/>
    <property type="match status" value="1"/>
</dbReference>
<dbReference type="SUPFAM" id="SSF52540">
    <property type="entry name" value="P-loop containing nucleoside triphosphate hydrolases"/>
    <property type="match status" value="1"/>
</dbReference>
<evidence type="ECO:0000256" key="1">
    <source>
        <dbReference type="ARBA" id="ARBA00001936"/>
    </source>
</evidence>
<keyword evidence="11" id="KW-0067">ATP-binding</keyword>
<dbReference type="InterPro" id="IPR014001">
    <property type="entry name" value="Helicase_ATP-bd"/>
</dbReference>
<feature type="domain" description="RNase III" evidence="19">
    <location>
        <begin position="1360"/>
        <end position="1523"/>
    </location>
</feature>
<dbReference type="GO" id="GO:0003677">
    <property type="term" value="F:DNA binding"/>
    <property type="evidence" value="ECO:0007669"/>
    <property type="project" value="InterPro"/>
</dbReference>
<feature type="domain" description="PAZ" evidence="20">
    <location>
        <begin position="996"/>
        <end position="1130"/>
    </location>
</feature>
<dbReference type="PROSITE" id="PS51194">
    <property type="entry name" value="HELICASE_CTER"/>
    <property type="match status" value="1"/>
</dbReference>
<dbReference type="InterPro" id="IPR036389">
    <property type="entry name" value="RNase_III_sf"/>
</dbReference>
<keyword evidence="4" id="KW-0930">Antiviral protein</keyword>
<feature type="domain" description="Dicer dsRNA-binding fold" evidence="23">
    <location>
        <begin position="754"/>
        <end position="844"/>
    </location>
</feature>
<keyword evidence="14" id="KW-0051">Antiviral defense</keyword>
<dbReference type="InParanoid" id="A0A2T3ATT1"/>
<accession>A0A2T3ATT1</accession>
<dbReference type="Pfam" id="PF00636">
    <property type="entry name" value="Ribonuclease_3"/>
    <property type="match status" value="2"/>
</dbReference>
<evidence type="ECO:0000256" key="18">
    <source>
        <dbReference type="SAM" id="MobiDB-lite"/>
    </source>
</evidence>
<dbReference type="SUPFAM" id="SSF69065">
    <property type="entry name" value="RNase III domain-like"/>
    <property type="match status" value="2"/>
</dbReference>
<evidence type="ECO:0000259" key="22">
    <source>
        <dbReference type="PROSITE" id="PS51194"/>
    </source>
</evidence>
<evidence type="ECO:0000256" key="14">
    <source>
        <dbReference type="ARBA" id="ARBA00023118"/>
    </source>
</evidence>
<evidence type="ECO:0000313" key="25">
    <source>
        <dbReference type="Proteomes" id="UP000241818"/>
    </source>
</evidence>
<evidence type="ECO:0000256" key="2">
    <source>
        <dbReference type="ARBA" id="ARBA00001946"/>
    </source>
</evidence>
<organism evidence="24 25">
    <name type="scientific">Amorphotheca resinae ATCC 22711</name>
    <dbReference type="NCBI Taxonomy" id="857342"/>
    <lineage>
        <taxon>Eukaryota</taxon>
        <taxon>Fungi</taxon>
        <taxon>Dikarya</taxon>
        <taxon>Ascomycota</taxon>
        <taxon>Pezizomycotina</taxon>
        <taxon>Leotiomycetes</taxon>
        <taxon>Helotiales</taxon>
        <taxon>Amorphothecaceae</taxon>
        <taxon>Amorphotheca</taxon>
    </lineage>
</organism>
<evidence type="ECO:0000256" key="15">
    <source>
        <dbReference type="ARBA" id="ARBA00023211"/>
    </source>
</evidence>
<feature type="domain" description="RNase III" evidence="19">
    <location>
        <begin position="1153"/>
        <end position="1309"/>
    </location>
</feature>
<dbReference type="PROSITE" id="PS50142">
    <property type="entry name" value="RNASE_3_2"/>
    <property type="match status" value="2"/>
</dbReference>
<keyword evidence="13 17" id="KW-0694">RNA-binding</keyword>
<dbReference type="GO" id="GO:0005524">
    <property type="term" value="F:ATP binding"/>
    <property type="evidence" value="ECO:0007669"/>
    <property type="project" value="UniProtKB-KW"/>
</dbReference>
<dbReference type="FunFam" id="3.30.160.380:FF:000004">
    <property type="entry name" value="Dicer-like protein 1"/>
    <property type="match status" value="1"/>
</dbReference>
<dbReference type="Proteomes" id="UP000241818">
    <property type="component" value="Unassembled WGS sequence"/>
</dbReference>
<keyword evidence="5" id="KW-0479">Metal-binding</keyword>
<dbReference type="EMBL" id="KZ679016">
    <property type="protein sequence ID" value="PSS10905.1"/>
    <property type="molecule type" value="Genomic_DNA"/>
</dbReference>
<dbReference type="InterPro" id="IPR006935">
    <property type="entry name" value="Helicase/UvrB_N"/>
</dbReference>
<feature type="domain" description="Helicase C-terminal" evidence="22">
    <location>
        <begin position="553"/>
        <end position="715"/>
    </location>
</feature>
<dbReference type="FunFam" id="3.40.50.300:FF:000628">
    <property type="entry name" value="Endoribonuclease Dicer"/>
    <property type="match status" value="1"/>
</dbReference>
<keyword evidence="7" id="KW-0547">Nucleotide-binding</keyword>
<dbReference type="PROSITE" id="PS51192">
    <property type="entry name" value="HELICASE_ATP_BIND_1"/>
    <property type="match status" value="1"/>
</dbReference>
<evidence type="ECO:0000256" key="12">
    <source>
        <dbReference type="ARBA" id="ARBA00022842"/>
    </source>
</evidence>
<dbReference type="GO" id="GO:0051607">
    <property type="term" value="P:defense response to virus"/>
    <property type="evidence" value="ECO:0007669"/>
    <property type="project" value="UniProtKB-KW"/>
</dbReference>
<dbReference type="SMART" id="SM00535">
    <property type="entry name" value="RIBOc"/>
    <property type="match status" value="2"/>
</dbReference>
<dbReference type="RefSeq" id="XP_024718084.1">
    <property type="nucleotide sequence ID" value="XM_024862998.1"/>
</dbReference>
<proteinExistence type="inferred from homology"/>
<dbReference type="STRING" id="857342.A0A2T3ATT1"/>
<dbReference type="Pfam" id="PF04851">
    <property type="entry name" value="ResIII"/>
    <property type="match status" value="1"/>
</dbReference>
<dbReference type="GO" id="GO:0005634">
    <property type="term" value="C:nucleus"/>
    <property type="evidence" value="ECO:0007669"/>
    <property type="project" value="TreeGrafter"/>
</dbReference>
<dbReference type="PROSITE" id="PS51327">
    <property type="entry name" value="DICER_DSRBF"/>
    <property type="match status" value="1"/>
</dbReference>
<gene>
    <name evidence="24" type="ORF">M430DRAFT_146232</name>
</gene>
<dbReference type="PANTHER" id="PTHR14950:SF62">
    <property type="entry name" value="DICER-LIKE PROTEIN 1"/>
    <property type="match status" value="1"/>
</dbReference>
<feature type="domain" description="Helicase ATP-binding" evidence="21">
    <location>
        <begin position="228"/>
        <end position="410"/>
    </location>
</feature>
<evidence type="ECO:0000256" key="10">
    <source>
        <dbReference type="ARBA" id="ARBA00022833"/>
    </source>
</evidence>
<dbReference type="InterPro" id="IPR038248">
    <property type="entry name" value="Dicer_dimer_sf"/>
</dbReference>
<evidence type="ECO:0000256" key="3">
    <source>
        <dbReference type="ARBA" id="ARBA00020797"/>
    </source>
</evidence>
<dbReference type="InterPro" id="IPR027417">
    <property type="entry name" value="P-loop_NTPase"/>
</dbReference>
<evidence type="ECO:0000256" key="6">
    <source>
        <dbReference type="ARBA" id="ARBA00022737"/>
    </source>
</evidence>
<dbReference type="GO" id="GO:0003723">
    <property type="term" value="F:RNA binding"/>
    <property type="evidence" value="ECO:0007669"/>
    <property type="project" value="UniProtKB-UniRule"/>
</dbReference>
<dbReference type="CDD" id="cd18802">
    <property type="entry name" value="SF2_C_dicer"/>
    <property type="match status" value="1"/>
</dbReference>
<dbReference type="InterPro" id="IPR000999">
    <property type="entry name" value="RNase_III_dom"/>
</dbReference>
<dbReference type="GO" id="GO:0005737">
    <property type="term" value="C:cytoplasm"/>
    <property type="evidence" value="ECO:0007669"/>
    <property type="project" value="TreeGrafter"/>
</dbReference>
<dbReference type="InterPro" id="IPR003100">
    <property type="entry name" value="PAZ_dom"/>
</dbReference>
<evidence type="ECO:0000256" key="7">
    <source>
        <dbReference type="ARBA" id="ARBA00022741"/>
    </source>
</evidence>
<protein>
    <recommendedName>
        <fullName evidence="3">Dicer-like protein 1</fullName>
    </recommendedName>
</protein>
<dbReference type="CDD" id="cd18034">
    <property type="entry name" value="DEXHc_dicer"/>
    <property type="match status" value="1"/>
</dbReference>
<dbReference type="CDD" id="cd00593">
    <property type="entry name" value="RIBOc"/>
    <property type="match status" value="2"/>
</dbReference>
<evidence type="ECO:0000259" key="20">
    <source>
        <dbReference type="PROSITE" id="PS50821"/>
    </source>
</evidence>
<dbReference type="Gene3D" id="1.10.1520.10">
    <property type="entry name" value="Ribonuclease III domain"/>
    <property type="match status" value="2"/>
</dbReference>
<evidence type="ECO:0000259" key="23">
    <source>
        <dbReference type="PROSITE" id="PS51327"/>
    </source>
</evidence>
<dbReference type="SMART" id="SM00487">
    <property type="entry name" value="DEXDc"/>
    <property type="match status" value="1"/>
</dbReference>
<dbReference type="SMART" id="SM00490">
    <property type="entry name" value="HELICc"/>
    <property type="match status" value="1"/>
</dbReference>
<dbReference type="InterPro" id="IPR056755">
    <property type="entry name" value="DSRM_2"/>
</dbReference>
<evidence type="ECO:0000259" key="19">
    <source>
        <dbReference type="PROSITE" id="PS50142"/>
    </source>
</evidence>
<name>A0A2T3ATT1_AMORE</name>
<evidence type="ECO:0000256" key="13">
    <source>
        <dbReference type="ARBA" id="ARBA00022884"/>
    </source>
</evidence>
<feature type="compositionally biased region" description="Acidic residues" evidence="18">
    <location>
        <begin position="135"/>
        <end position="156"/>
    </location>
</feature>
<dbReference type="PROSITE" id="PS00517">
    <property type="entry name" value="RNASE_3_1"/>
    <property type="match status" value="1"/>
</dbReference>
<dbReference type="OrthoDB" id="416741at2759"/>
<feature type="compositionally biased region" description="Basic residues" evidence="18">
    <location>
        <begin position="161"/>
        <end position="170"/>
    </location>
</feature>
<dbReference type="GeneID" id="36571079"/>
<dbReference type="GO" id="GO:0030422">
    <property type="term" value="P:siRNA processing"/>
    <property type="evidence" value="ECO:0007669"/>
    <property type="project" value="TreeGrafter"/>
</dbReference>
<evidence type="ECO:0000256" key="9">
    <source>
        <dbReference type="ARBA" id="ARBA00022806"/>
    </source>
</evidence>
<keyword evidence="15" id="KW-0464">Manganese</keyword>
<comment type="cofactor">
    <cofactor evidence="2">
        <name>Mg(2+)</name>
        <dbReference type="ChEBI" id="CHEBI:18420"/>
    </cofactor>
</comment>
<dbReference type="FunFam" id="1.10.1520.10:FF:000015">
    <property type="entry name" value="Dicer-like protein 1"/>
    <property type="match status" value="1"/>
</dbReference>